<dbReference type="Proteomes" id="UP000008021">
    <property type="component" value="Chromosome 2"/>
</dbReference>
<evidence type="ECO:0000313" key="5">
    <source>
        <dbReference type="Proteomes" id="UP000008021"/>
    </source>
</evidence>
<evidence type="ECO:0000256" key="2">
    <source>
        <dbReference type="ARBA" id="ARBA00022884"/>
    </source>
</evidence>
<sequence>MVSEQSVHGIPSKEACWATHSCNGDLLRRNLSHGGGCAGGARQVFGEMPSWLGDGVGAVLRVQVSQVLYPVTGEVLHQVYNTYGAVAVQVLTTSPWGVEASVWFRSSCDAERARSVTHGRNIYDGCCLLDVQHAQSFKGNGADMMPTKCSTPVPSCGITKSDAESTLTTLEHVFLATMNPSTPSAASAAAVPPVSLNATKEDEVDMGKVEDKSDKTLHDLCVEIKEMINQMLETCRNSKVEPIVGDDSTRVAVVPCSVTNSVPIALEASQEIVADESDGNNLAREEDCVEKTTEGPGFGEHLTFCLSPKVDVPILDLIANQGMSRFIHKVDLEPWPNPGPCQGNGGVVVKISRYGPPHPRANYKDVCAKQQLEPWADLWLNHGNEGVVVKLLQPWPPPIQAEAKVEVGVLLLFGESHKISLDYRFTKFMSRTIIVSAGLLQILVPGWCIGYALHLSSTFWNSYQHMQLLAYGLIKLKVLDNILRAQQWYCSSLGESLEDSTNGFTKLQSVELVQYKVDFASSSLLDIVVLQGDDSLPFLLPGRAVLEYQEFVTHVKMTEQSVSKGETDVPKLCVLKFSLDKFSNYSVGDTMIAVLLTQTCVQLVPSYNQSLSGSENHYKLLMAQHMSVIANYEMIWWKSELGGGKISLCASWNFWDLCFCCKQMSTEIMAVGLSGVKVWLLFAISELWLQRK</sequence>
<dbReference type="AlphaFoldDB" id="A0A0E0CSU9"/>
<dbReference type="InterPro" id="IPR012677">
    <property type="entry name" value="Nucleotide-bd_a/b_plait_sf"/>
</dbReference>
<dbReference type="STRING" id="40149.A0A0E0CSU9"/>
<dbReference type="PANTHER" id="PTHR15592">
    <property type="entry name" value="MATRIN 3/NUCLEAR PROTEIN 220-RELATED"/>
    <property type="match status" value="1"/>
</dbReference>
<dbReference type="Gene3D" id="3.30.70.330">
    <property type="match status" value="1"/>
</dbReference>
<dbReference type="GO" id="GO:0003723">
    <property type="term" value="F:RNA binding"/>
    <property type="evidence" value="ECO:0007669"/>
    <property type="project" value="UniProtKB-KW"/>
</dbReference>
<keyword evidence="2" id="KW-0694">RNA-binding</keyword>
<reference evidence="4" key="1">
    <citation type="submission" date="2015-04" db="UniProtKB">
        <authorList>
            <consortium name="EnsemblPlants"/>
        </authorList>
    </citation>
    <scope>IDENTIFICATION</scope>
</reference>
<name>A0A0E0CSU9_9ORYZ</name>
<dbReference type="HOGENOM" id="CLU_011184_2_0_1"/>
<keyword evidence="5" id="KW-1185">Reference proteome</keyword>
<accession>A0A0E0CSU9</accession>
<dbReference type="InterPro" id="IPR035979">
    <property type="entry name" value="RBD_domain_sf"/>
</dbReference>
<dbReference type="Gramene" id="OMERI02G34610.1">
    <property type="protein sequence ID" value="OMERI02G34610.1"/>
    <property type="gene ID" value="OMERI02G34610"/>
</dbReference>
<protein>
    <recommendedName>
        <fullName evidence="3">PTBP1-like RNA recognition motif 2 domain-containing protein</fullName>
    </recommendedName>
</protein>
<evidence type="ECO:0000256" key="1">
    <source>
        <dbReference type="ARBA" id="ARBA00022737"/>
    </source>
</evidence>
<evidence type="ECO:0000259" key="3">
    <source>
        <dbReference type="Pfam" id="PF11835"/>
    </source>
</evidence>
<proteinExistence type="predicted"/>
<feature type="domain" description="PTBP1-like RNA recognition motif 2" evidence="3">
    <location>
        <begin position="48"/>
        <end position="136"/>
    </location>
</feature>
<dbReference type="SUPFAM" id="SSF54928">
    <property type="entry name" value="RNA-binding domain, RBD"/>
    <property type="match status" value="1"/>
</dbReference>
<dbReference type="InterPro" id="IPR021790">
    <property type="entry name" value="PTBP1-like_RRM2"/>
</dbReference>
<keyword evidence="1" id="KW-0677">Repeat</keyword>
<dbReference type="CDD" id="cd12422">
    <property type="entry name" value="RRM2_PTBP1_hnRNPL_like"/>
    <property type="match status" value="1"/>
</dbReference>
<dbReference type="Pfam" id="PF11835">
    <property type="entry name" value="RRM_8"/>
    <property type="match status" value="1"/>
</dbReference>
<reference evidence="4" key="2">
    <citation type="submission" date="2018-05" db="EMBL/GenBank/DDBJ databases">
        <title>OmerRS3 (Oryza meridionalis Reference Sequence Version 3).</title>
        <authorList>
            <person name="Zhang J."/>
            <person name="Kudrna D."/>
            <person name="Lee S."/>
            <person name="Talag J."/>
            <person name="Welchert J."/>
            <person name="Wing R.A."/>
        </authorList>
    </citation>
    <scope>NUCLEOTIDE SEQUENCE [LARGE SCALE GENOMIC DNA]</scope>
    <source>
        <strain evidence="4">cv. OR44</strain>
    </source>
</reference>
<dbReference type="EnsemblPlants" id="OMERI02G34610.1">
    <property type="protein sequence ID" value="OMERI02G34610.1"/>
    <property type="gene ID" value="OMERI02G34610"/>
</dbReference>
<evidence type="ECO:0000313" key="4">
    <source>
        <dbReference type="EnsemblPlants" id="OMERI02G34610.1"/>
    </source>
</evidence>
<organism evidence="4">
    <name type="scientific">Oryza meridionalis</name>
    <dbReference type="NCBI Taxonomy" id="40149"/>
    <lineage>
        <taxon>Eukaryota</taxon>
        <taxon>Viridiplantae</taxon>
        <taxon>Streptophyta</taxon>
        <taxon>Embryophyta</taxon>
        <taxon>Tracheophyta</taxon>
        <taxon>Spermatophyta</taxon>
        <taxon>Magnoliopsida</taxon>
        <taxon>Liliopsida</taxon>
        <taxon>Poales</taxon>
        <taxon>Poaceae</taxon>
        <taxon>BOP clade</taxon>
        <taxon>Oryzoideae</taxon>
        <taxon>Oryzeae</taxon>
        <taxon>Oryzinae</taxon>
        <taxon>Oryza</taxon>
    </lineage>
</organism>